<reference evidence="11 12" key="1">
    <citation type="submission" date="2023-11" db="EMBL/GenBank/DDBJ databases">
        <title>Arctic aerobic anoxygenic photoheterotroph Sediminicoccus rosea KRV36 adapts its photosynthesis to long days of polar summer.</title>
        <authorList>
            <person name="Tomasch J."/>
            <person name="Kopejtka K."/>
            <person name="Bily T."/>
            <person name="Gardiner A.T."/>
            <person name="Gardian Z."/>
            <person name="Shivaramu S."/>
            <person name="Koblizek M."/>
            <person name="Engelhardt F."/>
            <person name="Kaftan D."/>
        </authorList>
    </citation>
    <scope>NUCLEOTIDE SEQUENCE [LARGE SCALE GENOMIC DNA]</scope>
    <source>
        <strain evidence="11 12">R-30</strain>
    </source>
</reference>
<evidence type="ECO:0000256" key="3">
    <source>
        <dbReference type="ARBA" id="ARBA00022694"/>
    </source>
</evidence>
<dbReference type="SUPFAM" id="SSF81891">
    <property type="entry name" value="Poly A polymerase C-terminal region-like"/>
    <property type="match status" value="1"/>
</dbReference>
<dbReference type="RefSeq" id="WP_318650536.1">
    <property type="nucleotide sequence ID" value="NZ_CP137852.1"/>
</dbReference>
<evidence type="ECO:0000313" key="12">
    <source>
        <dbReference type="Proteomes" id="UP001305521"/>
    </source>
</evidence>
<keyword evidence="2 8" id="KW-0808">Transferase</keyword>
<dbReference type="PANTHER" id="PTHR46173">
    <property type="entry name" value="CCA TRNA NUCLEOTIDYLTRANSFERASE 1, MITOCHONDRIAL"/>
    <property type="match status" value="1"/>
</dbReference>
<dbReference type="Gene3D" id="1.10.3090.10">
    <property type="entry name" value="cca-adding enzyme, domain 2"/>
    <property type="match status" value="1"/>
</dbReference>
<dbReference type="Gene3D" id="3.30.460.10">
    <property type="entry name" value="Beta Polymerase, domain 2"/>
    <property type="match status" value="1"/>
</dbReference>
<comment type="similarity">
    <text evidence="8">Belongs to the tRNA nucleotidyltransferase/poly(A) polymerase family.</text>
</comment>
<organism evidence="11 12">
    <name type="scientific">Sediminicoccus rosea</name>
    <dbReference type="NCBI Taxonomy" id="1225128"/>
    <lineage>
        <taxon>Bacteria</taxon>
        <taxon>Pseudomonadati</taxon>
        <taxon>Pseudomonadota</taxon>
        <taxon>Alphaproteobacteria</taxon>
        <taxon>Acetobacterales</taxon>
        <taxon>Roseomonadaceae</taxon>
        <taxon>Sediminicoccus</taxon>
    </lineage>
</organism>
<feature type="domain" description="tRNA nucleotidyltransferase/poly(A) polymerase RNA and SrmB- binding" evidence="10">
    <location>
        <begin position="177"/>
        <end position="231"/>
    </location>
</feature>
<evidence type="ECO:0000256" key="6">
    <source>
        <dbReference type="ARBA" id="ARBA00022741"/>
    </source>
</evidence>
<evidence type="ECO:0000256" key="1">
    <source>
        <dbReference type="ARBA" id="ARBA00001946"/>
    </source>
</evidence>
<gene>
    <name evidence="11" type="ORF">R9Z33_06720</name>
</gene>
<protein>
    <submittedName>
        <fullName evidence="11">CCA tRNA nucleotidyltransferase</fullName>
    </submittedName>
</protein>
<dbReference type="CDD" id="cd05398">
    <property type="entry name" value="NT_ClassII-CCAase"/>
    <property type="match status" value="1"/>
</dbReference>
<evidence type="ECO:0000256" key="4">
    <source>
        <dbReference type="ARBA" id="ARBA00022695"/>
    </source>
</evidence>
<evidence type="ECO:0000259" key="9">
    <source>
        <dbReference type="Pfam" id="PF01743"/>
    </source>
</evidence>
<keyword evidence="6" id="KW-0547">Nucleotide-binding</keyword>
<dbReference type="InterPro" id="IPR002646">
    <property type="entry name" value="PolA_pol_head_dom"/>
</dbReference>
<dbReference type="InterPro" id="IPR043519">
    <property type="entry name" value="NT_sf"/>
</dbReference>
<name>A0ABZ0PLE6_9PROT</name>
<evidence type="ECO:0000256" key="7">
    <source>
        <dbReference type="ARBA" id="ARBA00022842"/>
    </source>
</evidence>
<evidence type="ECO:0000313" key="11">
    <source>
        <dbReference type="EMBL" id="WPB86564.1"/>
    </source>
</evidence>
<sequence>MSLPAYLRAEGPQRVFAALPGARAVGGCVRDALAGLSVHDLDMAAPFPPEVIAERLAAAGFRVFETGLKHGTVTAVLGGAPIEVTSLRRDVTTDGRHAEVEWTTDWDEDAARRDFTINAMSMGGDGVLHDPFGGQADLVARRVRFVGDADQRLREDYLRALRFFRFQARYGGPVPDAEAVRAIRAAVPGLARLSAERVWSEIKRLMAAPDPREALRLMAETGVLPAVLPEAGEVARLNLALSRGVTEVVLRMAMLLPVGTDITALASRLRLSGEEAARLRALHAIADAPAPHERDPDTLRRFAARARIRSEAAQPAEILLVAAAAHPHEDYAGLLAAMPPGLGPAFPLQGRDALALGLPHGPRIGQLLAAAREWWLAGGAKADHAACLEQLRQLAEAETS</sequence>
<keyword evidence="8" id="KW-0694">RNA-binding</keyword>
<keyword evidence="7" id="KW-0460">Magnesium</keyword>
<dbReference type="InterPro" id="IPR032828">
    <property type="entry name" value="PolyA_RNA-bd"/>
</dbReference>
<accession>A0ABZ0PLE6</accession>
<keyword evidence="4" id="KW-0548">Nucleotidyltransferase</keyword>
<keyword evidence="12" id="KW-1185">Reference proteome</keyword>
<comment type="cofactor">
    <cofactor evidence="1">
        <name>Mg(2+)</name>
        <dbReference type="ChEBI" id="CHEBI:18420"/>
    </cofactor>
</comment>
<evidence type="ECO:0000256" key="8">
    <source>
        <dbReference type="RuleBase" id="RU003953"/>
    </source>
</evidence>
<feature type="domain" description="Poly A polymerase head" evidence="9">
    <location>
        <begin position="23"/>
        <end position="144"/>
    </location>
</feature>
<dbReference type="Pfam" id="PF12627">
    <property type="entry name" value="PolyA_pol_RNAbd"/>
    <property type="match status" value="1"/>
</dbReference>
<evidence type="ECO:0000259" key="10">
    <source>
        <dbReference type="Pfam" id="PF12627"/>
    </source>
</evidence>
<evidence type="ECO:0000256" key="2">
    <source>
        <dbReference type="ARBA" id="ARBA00022679"/>
    </source>
</evidence>
<keyword evidence="5" id="KW-0479">Metal-binding</keyword>
<dbReference type="Pfam" id="PF01743">
    <property type="entry name" value="PolyA_pol"/>
    <property type="match status" value="1"/>
</dbReference>
<keyword evidence="3" id="KW-0819">tRNA processing</keyword>
<dbReference type="Proteomes" id="UP001305521">
    <property type="component" value="Chromosome"/>
</dbReference>
<dbReference type="EMBL" id="CP137852">
    <property type="protein sequence ID" value="WPB86564.1"/>
    <property type="molecule type" value="Genomic_DNA"/>
</dbReference>
<dbReference type="SUPFAM" id="SSF81301">
    <property type="entry name" value="Nucleotidyltransferase"/>
    <property type="match status" value="1"/>
</dbReference>
<dbReference type="InterPro" id="IPR050264">
    <property type="entry name" value="Bact_CCA-adding_enz_type3_sf"/>
</dbReference>
<proteinExistence type="inferred from homology"/>
<dbReference type="PANTHER" id="PTHR46173:SF1">
    <property type="entry name" value="CCA TRNA NUCLEOTIDYLTRANSFERASE 1, MITOCHONDRIAL"/>
    <property type="match status" value="1"/>
</dbReference>
<evidence type="ECO:0000256" key="5">
    <source>
        <dbReference type="ARBA" id="ARBA00022723"/>
    </source>
</evidence>